<evidence type="ECO:0000259" key="3">
    <source>
        <dbReference type="PROSITE" id="PS50883"/>
    </source>
</evidence>
<name>Q311H1_OLEA2</name>
<dbReference type="PROSITE" id="PS51371">
    <property type="entry name" value="CBS"/>
    <property type="match status" value="1"/>
</dbReference>
<dbReference type="SUPFAM" id="SSF54631">
    <property type="entry name" value="CBS-domain pair"/>
    <property type="match status" value="1"/>
</dbReference>
<dbReference type="Gene3D" id="3.20.20.450">
    <property type="entry name" value="EAL domain"/>
    <property type="match status" value="1"/>
</dbReference>
<dbReference type="EMBL" id="CP000112">
    <property type="protein sequence ID" value="ABB38425.1"/>
    <property type="molecule type" value="Genomic_DNA"/>
</dbReference>
<dbReference type="InterPro" id="IPR000644">
    <property type="entry name" value="CBS_dom"/>
</dbReference>
<dbReference type="Pfam" id="PF00563">
    <property type="entry name" value="EAL"/>
    <property type="match status" value="1"/>
</dbReference>
<dbReference type="RefSeq" id="WP_011367579.1">
    <property type="nucleotide sequence ID" value="NC_007519.1"/>
</dbReference>
<dbReference type="eggNOG" id="COG2199">
    <property type="taxonomic scope" value="Bacteria"/>
</dbReference>
<dbReference type="KEGG" id="dde:Dde_1628"/>
<dbReference type="Pfam" id="PF00571">
    <property type="entry name" value="CBS"/>
    <property type="match status" value="2"/>
</dbReference>
<evidence type="ECO:0000256" key="1">
    <source>
        <dbReference type="PROSITE-ProRule" id="PRU00703"/>
    </source>
</evidence>
<dbReference type="AlphaFoldDB" id="Q311H1"/>
<dbReference type="InterPro" id="IPR001633">
    <property type="entry name" value="EAL_dom"/>
</dbReference>
<dbReference type="InterPro" id="IPR000160">
    <property type="entry name" value="GGDEF_dom"/>
</dbReference>
<dbReference type="PROSITE" id="PS50883">
    <property type="entry name" value="EAL"/>
    <property type="match status" value="1"/>
</dbReference>
<dbReference type="STRING" id="207559.Dde_1628"/>
<keyword evidence="7" id="KW-1185">Reference proteome</keyword>
<dbReference type="InterPro" id="IPR043128">
    <property type="entry name" value="Rev_trsase/Diguanyl_cyclase"/>
</dbReference>
<organism evidence="6 7">
    <name type="scientific">Oleidesulfovibrio alaskensis (strain ATCC BAA-1058 / DSM 17464 / G20)</name>
    <name type="common">Desulfovibrio alaskensis</name>
    <dbReference type="NCBI Taxonomy" id="207559"/>
    <lineage>
        <taxon>Bacteria</taxon>
        <taxon>Pseudomonadati</taxon>
        <taxon>Thermodesulfobacteriota</taxon>
        <taxon>Desulfovibrionia</taxon>
        <taxon>Desulfovibrionales</taxon>
        <taxon>Desulfovibrionaceae</taxon>
        <taxon>Oleidesulfovibrio</taxon>
    </lineage>
</organism>
<dbReference type="CDD" id="cd01949">
    <property type="entry name" value="GGDEF"/>
    <property type="match status" value="1"/>
</dbReference>
<evidence type="ECO:0000256" key="2">
    <source>
        <dbReference type="SAM" id="MobiDB-lite"/>
    </source>
</evidence>
<dbReference type="eggNOG" id="COG0517">
    <property type="taxonomic scope" value="Bacteria"/>
</dbReference>
<dbReference type="Proteomes" id="UP000002710">
    <property type="component" value="Chromosome"/>
</dbReference>
<dbReference type="PROSITE" id="PS50887">
    <property type="entry name" value="GGDEF"/>
    <property type="match status" value="1"/>
</dbReference>
<dbReference type="CDD" id="cd01948">
    <property type="entry name" value="EAL"/>
    <property type="match status" value="1"/>
</dbReference>
<dbReference type="InterPro" id="IPR035919">
    <property type="entry name" value="EAL_sf"/>
</dbReference>
<feature type="domain" description="CBS" evidence="5">
    <location>
        <begin position="442"/>
        <end position="500"/>
    </location>
</feature>
<feature type="domain" description="GGDEF" evidence="4">
    <location>
        <begin position="598"/>
        <end position="750"/>
    </location>
</feature>
<feature type="region of interest" description="Disordered" evidence="2">
    <location>
        <begin position="1"/>
        <end position="21"/>
    </location>
</feature>
<evidence type="ECO:0000313" key="7">
    <source>
        <dbReference type="Proteomes" id="UP000002710"/>
    </source>
</evidence>
<reference evidence="6 7" key="1">
    <citation type="journal article" date="2011" name="J. Bacteriol.">
        <title>Complete genome sequence and updated annotation of Desulfovibrio alaskensis G20.</title>
        <authorList>
            <person name="Hauser L.J."/>
            <person name="Land M.L."/>
            <person name="Brown S.D."/>
            <person name="Larimer F."/>
            <person name="Keller K.L."/>
            <person name="Rapp-Giles B.J."/>
            <person name="Price M.N."/>
            <person name="Lin M."/>
            <person name="Bruce D.C."/>
            <person name="Detter J.C."/>
            <person name="Tapia R."/>
            <person name="Han C.S."/>
            <person name="Goodwin L.A."/>
            <person name="Cheng J.F."/>
            <person name="Pitluck S."/>
            <person name="Copeland A."/>
            <person name="Lucas S."/>
            <person name="Nolan M."/>
            <person name="Lapidus A.L."/>
            <person name="Palumbo A.V."/>
            <person name="Wall J.D."/>
        </authorList>
    </citation>
    <scope>NUCLEOTIDE SEQUENCE [LARGE SCALE GENOMIC DNA]</scope>
    <source>
        <strain evidence="7">ATCC BAA 1058 / DSM 17464 / G20</strain>
    </source>
</reference>
<dbReference type="PANTHER" id="PTHR33121:SF76">
    <property type="entry name" value="SIGNALING PROTEIN"/>
    <property type="match status" value="1"/>
</dbReference>
<accession>Q311H1</accession>
<dbReference type="Pfam" id="PF00990">
    <property type="entry name" value="GGDEF"/>
    <property type="match status" value="1"/>
</dbReference>
<dbReference type="SUPFAM" id="SSF55073">
    <property type="entry name" value="Nucleotide cyclase"/>
    <property type="match status" value="1"/>
</dbReference>
<gene>
    <name evidence="6" type="ordered locus">Dde_1628</name>
</gene>
<dbReference type="GO" id="GO:0071111">
    <property type="term" value="F:cyclic-guanylate-specific phosphodiesterase activity"/>
    <property type="evidence" value="ECO:0007669"/>
    <property type="project" value="InterPro"/>
</dbReference>
<dbReference type="eggNOG" id="COG2200">
    <property type="taxonomic scope" value="Bacteria"/>
</dbReference>
<proteinExistence type="predicted"/>
<dbReference type="Gene3D" id="3.30.70.270">
    <property type="match status" value="1"/>
</dbReference>
<sequence length="766" mass="83450">MARQETLPLLTTGRADGDTAPDSAVRPLLKGGVPLHIILLILPEHSLMGKLYGQEMADNIITMAATAMHKAPALKGAKPVLFSPSAGELCAAFPAENAQRGNLADTAYTIRLMVQNSIEPEAVRWTGRSIQINAGCAVCQPAADSVRQARGFMSALAEARQLAQQGMNAGQLHMAGELRSILARKSLRTLYQPIINLSTGETAAWEALTRGPEGTVFESPLILFDMAEELGQLFAIERLCRESAVRGAGTLGPEQLLFLNVHPRTLTDPAFSTGNTRKMLEAAGLSPQNVVLEITERHSIRNFTLFYKTLAHYRGQGYKIAIDDAGTGYSGLSSIAEITPDFIKVDMSLIRGINRDPVRRALMETMISLADKIGSRVIAEGIETREEAMTLAETGAHFGQGFYFGRPCASRRTITISPEKLRIQPFSTVLHPVGCSVPTGSLALPVTSVTGNTRVSTVRELFEQHHPMTSIAVVDDGRPVGLVMDYHLNRQLSAQYGVALYFKRPVSSVMDHTPLVVDENEPVECTAQRAMARGKLQAYDDVLVTRAGRLTGAVSVQSLLNTLAKVQVELAKGSNPLSGLPGNVALEREMERRLHSGQRFALIYADLDNFKSYNDSYGFKNGDRVILLLARLLSWAVRRHGTDSDFTAHIGGDDFVCAVHADRAERICQAVVRCFKRLVRSCYCEKDLAKGWIRARGRDGVERQYSLVSVSLAVIECHGSVSLQEIGERAAQIKHFAKTLEGNVYVTDRRAPLGSGKATACTCQPA</sequence>
<protein>
    <submittedName>
        <fullName evidence="6">Diguanylate cyclase/phosphodiesterase with CBS domains</fullName>
    </submittedName>
</protein>
<dbReference type="CDD" id="cd04598">
    <property type="entry name" value="CBS_pair_GGDEF_EAL"/>
    <property type="match status" value="1"/>
</dbReference>
<evidence type="ECO:0000259" key="4">
    <source>
        <dbReference type="PROSITE" id="PS50887"/>
    </source>
</evidence>
<dbReference type="HOGENOM" id="CLU_015702_2_0_7"/>
<evidence type="ECO:0000313" key="6">
    <source>
        <dbReference type="EMBL" id="ABB38425.1"/>
    </source>
</evidence>
<evidence type="ECO:0000259" key="5">
    <source>
        <dbReference type="PROSITE" id="PS51371"/>
    </source>
</evidence>
<dbReference type="PANTHER" id="PTHR33121">
    <property type="entry name" value="CYCLIC DI-GMP PHOSPHODIESTERASE PDEF"/>
    <property type="match status" value="1"/>
</dbReference>
<feature type="domain" description="EAL" evidence="3">
    <location>
        <begin position="171"/>
        <end position="421"/>
    </location>
</feature>
<dbReference type="SMART" id="SM00267">
    <property type="entry name" value="GGDEF"/>
    <property type="match status" value="1"/>
</dbReference>
<dbReference type="SUPFAM" id="SSF141868">
    <property type="entry name" value="EAL domain-like"/>
    <property type="match status" value="1"/>
</dbReference>
<dbReference type="NCBIfam" id="TIGR00254">
    <property type="entry name" value="GGDEF"/>
    <property type="match status" value="1"/>
</dbReference>
<dbReference type="Gene3D" id="3.10.580.10">
    <property type="entry name" value="CBS-domain"/>
    <property type="match status" value="1"/>
</dbReference>
<dbReference type="InterPro" id="IPR050706">
    <property type="entry name" value="Cyclic-di-GMP_PDE-like"/>
</dbReference>
<dbReference type="InterPro" id="IPR029787">
    <property type="entry name" value="Nucleotide_cyclase"/>
</dbReference>
<dbReference type="InterPro" id="IPR046342">
    <property type="entry name" value="CBS_dom_sf"/>
</dbReference>
<keyword evidence="1" id="KW-0129">CBS domain</keyword>
<dbReference type="SMART" id="SM00052">
    <property type="entry name" value="EAL"/>
    <property type="match status" value="1"/>
</dbReference>